<name>A0ABW5FXL0_9PSEU</name>
<evidence type="ECO:0000313" key="2">
    <source>
        <dbReference type="EMBL" id="MFD2418646.1"/>
    </source>
</evidence>
<protein>
    <submittedName>
        <fullName evidence="2">Lrp/AsnC family transcriptional regulator</fullName>
    </submittedName>
</protein>
<dbReference type="InterPro" id="IPR019887">
    <property type="entry name" value="Tscrpt_reg_AsnC/Lrp_C"/>
</dbReference>
<proteinExistence type="predicted"/>
<dbReference type="EMBL" id="JBHUKR010000009">
    <property type="protein sequence ID" value="MFD2418646.1"/>
    <property type="molecule type" value="Genomic_DNA"/>
</dbReference>
<dbReference type="Pfam" id="PF01037">
    <property type="entry name" value="AsnC_trans_reg"/>
    <property type="match status" value="1"/>
</dbReference>
<reference evidence="3" key="1">
    <citation type="journal article" date="2019" name="Int. J. Syst. Evol. Microbiol.">
        <title>The Global Catalogue of Microorganisms (GCM) 10K type strain sequencing project: providing services to taxonomists for standard genome sequencing and annotation.</title>
        <authorList>
            <consortium name="The Broad Institute Genomics Platform"/>
            <consortium name="The Broad Institute Genome Sequencing Center for Infectious Disease"/>
            <person name="Wu L."/>
            <person name="Ma J."/>
        </authorList>
    </citation>
    <scope>NUCLEOTIDE SEQUENCE [LARGE SCALE GENOMIC DNA]</scope>
    <source>
        <strain evidence="3">CGMCC 4.7645</strain>
    </source>
</reference>
<sequence>MITAIVLIHAVAERIPEAAQAIADIDGVSEVYSCAGDVDLIAILRVAAHEDLADVIPGKIGKVPGVLDTDTHIAFRSYRTTDTESAFAIGSPTTD</sequence>
<accession>A0ABW5FXL0</accession>
<gene>
    <name evidence="2" type="ORF">ACFSXZ_20180</name>
</gene>
<dbReference type="Gene3D" id="3.30.70.920">
    <property type="match status" value="1"/>
</dbReference>
<organism evidence="2 3">
    <name type="scientific">Amycolatopsis pigmentata</name>
    <dbReference type="NCBI Taxonomy" id="450801"/>
    <lineage>
        <taxon>Bacteria</taxon>
        <taxon>Bacillati</taxon>
        <taxon>Actinomycetota</taxon>
        <taxon>Actinomycetes</taxon>
        <taxon>Pseudonocardiales</taxon>
        <taxon>Pseudonocardiaceae</taxon>
        <taxon>Amycolatopsis</taxon>
    </lineage>
</organism>
<dbReference type="SUPFAM" id="SSF54909">
    <property type="entry name" value="Dimeric alpha+beta barrel"/>
    <property type="match status" value="1"/>
</dbReference>
<evidence type="ECO:0000313" key="3">
    <source>
        <dbReference type="Proteomes" id="UP001597417"/>
    </source>
</evidence>
<keyword evidence="3" id="KW-1185">Reference proteome</keyword>
<dbReference type="Proteomes" id="UP001597417">
    <property type="component" value="Unassembled WGS sequence"/>
</dbReference>
<evidence type="ECO:0000259" key="1">
    <source>
        <dbReference type="Pfam" id="PF01037"/>
    </source>
</evidence>
<comment type="caution">
    <text evidence="2">The sequence shown here is derived from an EMBL/GenBank/DDBJ whole genome shotgun (WGS) entry which is preliminary data.</text>
</comment>
<dbReference type="RefSeq" id="WP_378266658.1">
    <property type="nucleotide sequence ID" value="NZ_JBHUKR010000009.1"/>
</dbReference>
<dbReference type="InterPro" id="IPR011008">
    <property type="entry name" value="Dimeric_a/b-barrel"/>
</dbReference>
<feature type="domain" description="Transcription regulator AsnC/Lrp ligand binding" evidence="1">
    <location>
        <begin position="8"/>
        <end position="76"/>
    </location>
</feature>